<reference evidence="3 4" key="1">
    <citation type="submission" date="2018-11" db="EMBL/GenBank/DDBJ databases">
        <title>Sequencing the genomes of 1000 actinobacteria strains.</title>
        <authorList>
            <person name="Klenk H.-P."/>
        </authorList>
    </citation>
    <scope>NUCLEOTIDE SEQUENCE [LARGE SCALE GENOMIC DNA]</scope>
    <source>
        <strain evidence="3 4">DSM 11294</strain>
    </source>
</reference>
<dbReference type="Proteomes" id="UP000280668">
    <property type="component" value="Unassembled WGS sequence"/>
</dbReference>
<dbReference type="EMBL" id="RKHK01000001">
    <property type="protein sequence ID" value="ROR71672.1"/>
    <property type="molecule type" value="Genomic_DNA"/>
</dbReference>
<organism evidence="3 4">
    <name type="scientific">Bogoriella caseilytica</name>
    <dbReference type="NCBI Taxonomy" id="56055"/>
    <lineage>
        <taxon>Bacteria</taxon>
        <taxon>Bacillati</taxon>
        <taxon>Actinomycetota</taxon>
        <taxon>Actinomycetes</taxon>
        <taxon>Micrococcales</taxon>
        <taxon>Bogoriellaceae</taxon>
        <taxon>Bogoriella</taxon>
    </lineage>
</organism>
<comment type="caution">
    <text evidence="3">The sequence shown here is derived from an EMBL/GenBank/DDBJ whole genome shotgun (WGS) entry which is preliminary data.</text>
</comment>
<keyword evidence="2" id="KW-1133">Transmembrane helix</keyword>
<keyword evidence="4" id="KW-1185">Reference proteome</keyword>
<feature type="transmembrane region" description="Helical" evidence="2">
    <location>
        <begin position="136"/>
        <end position="155"/>
    </location>
</feature>
<name>A0A3N2B956_9MICO</name>
<keyword evidence="2" id="KW-0472">Membrane</keyword>
<feature type="compositionally biased region" description="Basic and acidic residues" evidence="1">
    <location>
        <begin position="192"/>
        <end position="217"/>
    </location>
</feature>
<feature type="region of interest" description="Disordered" evidence="1">
    <location>
        <begin position="169"/>
        <end position="217"/>
    </location>
</feature>
<accession>A0A3N2B956</accession>
<feature type="transmembrane region" description="Helical" evidence="2">
    <location>
        <begin position="83"/>
        <end position="103"/>
    </location>
</feature>
<dbReference type="AlphaFoldDB" id="A0A3N2B956"/>
<dbReference type="RefSeq" id="WP_123302364.1">
    <property type="nucleotide sequence ID" value="NZ_RKHK01000001.1"/>
</dbReference>
<sequence length="217" mass="21935">MSAEPRTPARFTRGRAALATLALAALMLVVASLPWATGEAESVLGLQPVTVSGSEAAPATLGLALIVGAAGLVIAIGRRVGAVLGALALAAAGATTIPTALAVTRDPAPALRRAAAEASGVPEVAGASATTPWPTVTAVLGGLAIVLAGVIGWQMRRWPARADRRFERATAAKKASAQEGAPAQGVSAVDAEAQHRTRAMDDWDAQARGEDPTDEQR</sequence>
<evidence type="ECO:0000256" key="1">
    <source>
        <dbReference type="SAM" id="MobiDB-lite"/>
    </source>
</evidence>
<proteinExistence type="predicted"/>
<keyword evidence="2 3" id="KW-0812">Transmembrane</keyword>
<gene>
    <name evidence="3" type="ORF">EDD31_0009</name>
</gene>
<feature type="transmembrane region" description="Helical" evidence="2">
    <location>
        <begin position="56"/>
        <end position="76"/>
    </location>
</feature>
<dbReference type="InterPro" id="IPR019051">
    <property type="entry name" value="Trp_biosyn_TM_oprn/chp"/>
</dbReference>
<evidence type="ECO:0000256" key="2">
    <source>
        <dbReference type="SAM" id="Phobius"/>
    </source>
</evidence>
<evidence type="ECO:0000313" key="3">
    <source>
        <dbReference type="EMBL" id="ROR71672.1"/>
    </source>
</evidence>
<dbReference type="Pfam" id="PF09534">
    <property type="entry name" value="Trp_oprn_chp"/>
    <property type="match status" value="1"/>
</dbReference>
<dbReference type="OrthoDB" id="5148134at2"/>
<evidence type="ECO:0000313" key="4">
    <source>
        <dbReference type="Proteomes" id="UP000280668"/>
    </source>
</evidence>
<protein>
    <submittedName>
        <fullName evidence="3">Tryptophan-associated transmembrane protein</fullName>
    </submittedName>
</protein>